<proteinExistence type="predicted"/>
<dbReference type="InterPro" id="IPR001884">
    <property type="entry name" value="IF5A-like"/>
</dbReference>
<comment type="caution">
    <text evidence="2">The sequence shown here is derived from an EMBL/GenBank/DDBJ whole genome shotgun (WGS) entry which is preliminary data.</text>
</comment>
<keyword evidence="4" id="KW-1185">Reference proteome</keyword>
<dbReference type="InterPro" id="IPR020189">
    <property type="entry name" value="IF5A_C"/>
</dbReference>
<name>A0A8X7R1F5_BRACI</name>
<dbReference type="EMBL" id="JAAMPC010000007">
    <property type="protein sequence ID" value="KAG2303069.1"/>
    <property type="molecule type" value="Genomic_DNA"/>
</dbReference>
<reference evidence="2 4" key="1">
    <citation type="submission" date="2020-02" db="EMBL/GenBank/DDBJ databases">
        <authorList>
            <person name="Ma Q."/>
            <person name="Huang Y."/>
            <person name="Song X."/>
            <person name="Pei D."/>
        </authorList>
    </citation>
    <scope>NUCLEOTIDE SEQUENCE [LARGE SCALE GENOMIC DNA]</scope>
    <source>
        <strain evidence="2">Sxm20200214</strain>
        <tissue evidence="2">Leaf</tissue>
    </source>
</reference>
<dbReference type="GO" id="GO:0045905">
    <property type="term" value="P:positive regulation of translational termination"/>
    <property type="evidence" value="ECO:0007669"/>
    <property type="project" value="InterPro"/>
</dbReference>
<dbReference type="PANTHER" id="PTHR11673">
    <property type="entry name" value="TRANSLATION INITIATION FACTOR 5A FAMILY MEMBER"/>
    <property type="match status" value="1"/>
</dbReference>
<evidence type="ECO:0000313" key="2">
    <source>
        <dbReference type="EMBL" id="KAG2277878.1"/>
    </source>
</evidence>
<sequence length="126" mass="14192">MSDEELESTNVKDSKSYPQEAGTIRKNDYIVIKGHSLSVYRWLRRQLRKLANATSLQSISSLPSSSRISFCLPTTVPRVNCTDYTLLYIFDDGFVSVLTENGTTKDDLKLPTDEALLTQVTFLSHV</sequence>
<accession>A0A8X7R1F5</accession>
<gene>
    <name evidence="3" type="ORF">Bca52824_031720</name>
    <name evidence="2" type="ORF">Bca52824_060433</name>
</gene>
<evidence type="ECO:0000259" key="1">
    <source>
        <dbReference type="Pfam" id="PF01287"/>
    </source>
</evidence>
<dbReference type="InterPro" id="IPR014722">
    <property type="entry name" value="Rib_uL2_dom2"/>
</dbReference>
<organism evidence="2 4">
    <name type="scientific">Brassica carinata</name>
    <name type="common">Ethiopian mustard</name>
    <name type="synonym">Abyssinian cabbage</name>
    <dbReference type="NCBI Taxonomy" id="52824"/>
    <lineage>
        <taxon>Eukaryota</taxon>
        <taxon>Viridiplantae</taxon>
        <taxon>Streptophyta</taxon>
        <taxon>Embryophyta</taxon>
        <taxon>Tracheophyta</taxon>
        <taxon>Spermatophyta</taxon>
        <taxon>Magnoliopsida</taxon>
        <taxon>eudicotyledons</taxon>
        <taxon>Gunneridae</taxon>
        <taxon>Pentapetalae</taxon>
        <taxon>rosids</taxon>
        <taxon>malvids</taxon>
        <taxon>Brassicales</taxon>
        <taxon>Brassicaceae</taxon>
        <taxon>Brassiceae</taxon>
        <taxon>Brassica</taxon>
    </lineage>
</organism>
<dbReference type="Gene3D" id="2.30.30.30">
    <property type="match status" value="1"/>
</dbReference>
<feature type="domain" description="Translation initiation factor 5A C-terminal" evidence="1">
    <location>
        <begin position="79"/>
        <end position="120"/>
    </location>
</feature>
<dbReference type="Gene3D" id="2.40.50.140">
    <property type="entry name" value="Nucleic acid-binding proteins"/>
    <property type="match status" value="1"/>
</dbReference>
<dbReference type="InterPro" id="IPR012340">
    <property type="entry name" value="NA-bd_OB-fold"/>
</dbReference>
<dbReference type="GO" id="GO:0043022">
    <property type="term" value="F:ribosome binding"/>
    <property type="evidence" value="ECO:0007669"/>
    <property type="project" value="InterPro"/>
</dbReference>
<protein>
    <recommendedName>
        <fullName evidence="1">Translation initiation factor 5A C-terminal domain-containing protein</fullName>
    </recommendedName>
</protein>
<dbReference type="GO" id="GO:0003746">
    <property type="term" value="F:translation elongation factor activity"/>
    <property type="evidence" value="ECO:0007669"/>
    <property type="project" value="InterPro"/>
</dbReference>
<dbReference type="EMBL" id="JAAMPC010000012">
    <property type="protein sequence ID" value="KAG2277878.1"/>
    <property type="molecule type" value="Genomic_DNA"/>
</dbReference>
<dbReference type="AlphaFoldDB" id="A0A8X7R1F5"/>
<dbReference type="Proteomes" id="UP000886595">
    <property type="component" value="Unassembled WGS sequence"/>
</dbReference>
<evidence type="ECO:0000313" key="4">
    <source>
        <dbReference type="Proteomes" id="UP000886595"/>
    </source>
</evidence>
<dbReference type="GO" id="GO:0003723">
    <property type="term" value="F:RNA binding"/>
    <property type="evidence" value="ECO:0007669"/>
    <property type="project" value="InterPro"/>
</dbReference>
<dbReference type="OrthoDB" id="9975114at2759"/>
<dbReference type="SUPFAM" id="SSF50249">
    <property type="entry name" value="Nucleic acid-binding proteins"/>
    <property type="match status" value="1"/>
</dbReference>
<dbReference type="Pfam" id="PF01287">
    <property type="entry name" value="eIF-5a"/>
    <property type="match status" value="1"/>
</dbReference>
<dbReference type="GO" id="GO:0045901">
    <property type="term" value="P:positive regulation of translational elongation"/>
    <property type="evidence" value="ECO:0007669"/>
    <property type="project" value="InterPro"/>
</dbReference>
<evidence type="ECO:0000313" key="3">
    <source>
        <dbReference type="EMBL" id="KAG2303069.1"/>
    </source>
</evidence>